<comment type="function">
    <text evidence="10">Component of the transition zone in primary cilia. Required for ciliogenesis.</text>
</comment>
<evidence type="ECO:0000256" key="9">
    <source>
        <dbReference type="ARBA" id="ARBA00023273"/>
    </source>
</evidence>
<evidence type="ECO:0000256" key="7">
    <source>
        <dbReference type="ARBA" id="ARBA00023069"/>
    </source>
</evidence>
<evidence type="ECO:0000256" key="4">
    <source>
        <dbReference type="ARBA" id="ARBA00022692"/>
    </source>
</evidence>
<keyword evidence="7" id="KW-0969">Cilium</keyword>
<evidence type="ECO:0000256" key="6">
    <source>
        <dbReference type="ARBA" id="ARBA00022989"/>
    </source>
</evidence>
<comment type="caution">
    <text evidence="12">The sequence shown here is derived from an EMBL/GenBank/DDBJ whole genome shotgun (WGS) entry which is preliminary data.</text>
</comment>
<organism evidence="12 13">
    <name type="scientific">Drosophila gunungcola</name>
    <name type="common">fruit fly</name>
    <dbReference type="NCBI Taxonomy" id="103775"/>
    <lineage>
        <taxon>Eukaryota</taxon>
        <taxon>Metazoa</taxon>
        <taxon>Ecdysozoa</taxon>
        <taxon>Arthropoda</taxon>
        <taxon>Hexapoda</taxon>
        <taxon>Insecta</taxon>
        <taxon>Pterygota</taxon>
        <taxon>Neoptera</taxon>
        <taxon>Endopterygota</taxon>
        <taxon>Diptera</taxon>
        <taxon>Brachycera</taxon>
        <taxon>Muscomorpha</taxon>
        <taxon>Ephydroidea</taxon>
        <taxon>Drosophilidae</taxon>
        <taxon>Drosophila</taxon>
        <taxon>Sophophora</taxon>
    </lineage>
</organism>
<evidence type="ECO:0000256" key="2">
    <source>
        <dbReference type="ARBA" id="ARBA00004141"/>
    </source>
</evidence>
<evidence type="ECO:0000313" key="13">
    <source>
        <dbReference type="Proteomes" id="UP001059596"/>
    </source>
</evidence>
<proteinExistence type="inferred from homology"/>
<evidence type="ECO:0000256" key="1">
    <source>
        <dbReference type="ARBA" id="ARBA00004138"/>
    </source>
</evidence>
<dbReference type="EMBL" id="JAMKOV010000015">
    <property type="protein sequence ID" value="KAI8036720.1"/>
    <property type="molecule type" value="Genomic_DNA"/>
</dbReference>
<keyword evidence="9" id="KW-0966">Cell projection</keyword>
<accession>A0A9P9YH97</accession>
<keyword evidence="8 11" id="KW-0472">Membrane</keyword>
<name>A0A9P9YH97_9MUSC</name>
<dbReference type="PANTHER" id="PTHR28388">
    <property type="entry name" value="TRANSMEMBRANE PROTEIN 237"/>
    <property type="match status" value="1"/>
</dbReference>
<feature type="transmembrane region" description="Helical" evidence="11">
    <location>
        <begin position="15"/>
        <end position="35"/>
    </location>
</feature>
<evidence type="ECO:0000256" key="8">
    <source>
        <dbReference type="ARBA" id="ARBA00023136"/>
    </source>
</evidence>
<reference evidence="12" key="1">
    <citation type="journal article" date="2023" name="Genome Biol. Evol.">
        <title>Long-read-based Genome Assembly of Drosophila gunungcola Reveals Fewer Chemosensory Genes in Flower-breeding Species.</title>
        <authorList>
            <person name="Negi A."/>
            <person name="Liao B.Y."/>
            <person name="Yeh S.D."/>
        </authorList>
    </citation>
    <scope>NUCLEOTIDE SEQUENCE</scope>
    <source>
        <strain evidence="12">Sukarami</strain>
    </source>
</reference>
<evidence type="ECO:0000256" key="11">
    <source>
        <dbReference type="SAM" id="Phobius"/>
    </source>
</evidence>
<dbReference type="Proteomes" id="UP001059596">
    <property type="component" value="Unassembled WGS sequence"/>
</dbReference>
<keyword evidence="5" id="KW-0970">Cilium biogenesis/degradation</keyword>
<keyword evidence="6 11" id="KW-1133">Transmembrane helix</keyword>
<sequence length="68" mass="7997">MDICRWSFSNASELISFRWLIITMIYVATIILTICSDSIDEKLYLFNNNANITLTQQEMVRSNLFDQK</sequence>
<dbReference type="InterPro" id="IPR029409">
    <property type="entry name" value="TMEM237"/>
</dbReference>
<dbReference type="GO" id="GO:0060271">
    <property type="term" value="P:cilium assembly"/>
    <property type="evidence" value="ECO:0007669"/>
    <property type="project" value="TreeGrafter"/>
</dbReference>
<dbReference type="GO" id="GO:0035869">
    <property type="term" value="C:ciliary transition zone"/>
    <property type="evidence" value="ECO:0007669"/>
    <property type="project" value="TreeGrafter"/>
</dbReference>
<comment type="subcellular location">
    <subcellularLocation>
        <location evidence="1">Cell projection</location>
        <location evidence="1">Cilium</location>
    </subcellularLocation>
    <subcellularLocation>
        <location evidence="2">Membrane</location>
        <topology evidence="2">Multi-pass membrane protein</topology>
    </subcellularLocation>
</comment>
<comment type="similarity">
    <text evidence="3">Belongs to the TMEM237 family.</text>
</comment>
<keyword evidence="13" id="KW-1185">Reference proteome</keyword>
<evidence type="ECO:0000256" key="10">
    <source>
        <dbReference type="ARBA" id="ARBA00025631"/>
    </source>
</evidence>
<dbReference type="GO" id="GO:0016020">
    <property type="term" value="C:membrane"/>
    <property type="evidence" value="ECO:0007669"/>
    <property type="project" value="UniProtKB-SubCell"/>
</dbReference>
<evidence type="ECO:0000256" key="5">
    <source>
        <dbReference type="ARBA" id="ARBA00022794"/>
    </source>
</evidence>
<evidence type="ECO:0000313" key="12">
    <source>
        <dbReference type="EMBL" id="KAI8036720.1"/>
    </source>
</evidence>
<gene>
    <name evidence="12" type="ORF">M5D96_010521</name>
</gene>
<evidence type="ECO:0000256" key="3">
    <source>
        <dbReference type="ARBA" id="ARBA00008783"/>
    </source>
</evidence>
<keyword evidence="4 11" id="KW-0812">Transmembrane</keyword>
<dbReference type="PANTHER" id="PTHR28388:SF1">
    <property type="entry name" value="TRANSMEMBRANE PROTEIN 237"/>
    <property type="match status" value="1"/>
</dbReference>
<dbReference type="AlphaFoldDB" id="A0A9P9YH97"/>
<protein>
    <submittedName>
        <fullName evidence="12">Uncharacterized protein</fullName>
    </submittedName>
</protein>